<dbReference type="SUPFAM" id="SSF53822">
    <property type="entry name" value="Periplasmic binding protein-like I"/>
    <property type="match status" value="1"/>
</dbReference>
<sequence length="355" mass="37845">MATLSDVARRAGVSPATASRVINGSSKPVTDELRERVLQAVAELQYVPNAHAQLLARSHRGAVGVIVHDVSDPYFSEITRGLQRVATDRGRLLMICNSYRDPERELEYVELLRGHQVAAIILAGSGYHDADFTRLLNGKLAAYEATGGRVAVIGRHEHSGDAVMPDNRSGARLLGHELCRLGHERIGVVAGPRVLTTTTDRLTGLREALAEHGRELPEHHVRYAEFDRDSGAHATATLLDDQPGLTAIAALNDSMAIGALAALRSRAVAVPAQVSVFGFDDMPLARDVTPALTTVRLPLVEMGARAMALALDAGASRPRVESLAAELVRRDSSGPAPKEGPAVNASGRGRGPFLT</sequence>
<dbReference type="SUPFAM" id="SSF47413">
    <property type="entry name" value="lambda repressor-like DNA-binding domains"/>
    <property type="match status" value="1"/>
</dbReference>
<dbReference type="CDD" id="cd06267">
    <property type="entry name" value="PBP1_LacI_sugar_binding-like"/>
    <property type="match status" value="1"/>
</dbReference>
<name>A0A2W2DFV1_9ACTN</name>
<dbReference type="GO" id="GO:0003700">
    <property type="term" value="F:DNA-binding transcription factor activity"/>
    <property type="evidence" value="ECO:0007669"/>
    <property type="project" value="TreeGrafter"/>
</dbReference>
<evidence type="ECO:0000256" key="2">
    <source>
        <dbReference type="ARBA" id="ARBA00023125"/>
    </source>
</evidence>
<proteinExistence type="predicted"/>
<keyword evidence="3" id="KW-0804">Transcription</keyword>
<accession>A0A2W2DFV1</accession>
<keyword evidence="2" id="KW-0238">DNA-binding</keyword>
<keyword evidence="7" id="KW-1185">Reference proteome</keyword>
<gene>
    <name evidence="6" type="ORF">C1I95_29155</name>
</gene>
<evidence type="ECO:0000313" key="6">
    <source>
        <dbReference type="EMBL" id="PZG09311.1"/>
    </source>
</evidence>
<dbReference type="SMART" id="SM00354">
    <property type="entry name" value="HTH_LACI"/>
    <property type="match status" value="1"/>
</dbReference>
<dbReference type="RefSeq" id="WP_111218642.1">
    <property type="nucleotide sequence ID" value="NZ_POTY01000272.1"/>
</dbReference>
<dbReference type="Pfam" id="PF13377">
    <property type="entry name" value="Peripla_BP_3"/>
    <property type="match status" value="1"/>
</dbReference>
<evidence type="ECO:0000256" key="3">
    <source>
        <dbReference type="ARBA" id="ARBA00023163"/>
    </source>
</evidence>
<dbReference type="GO" id="GO:0000976">
    <property type="term" value="F:transcription cis-regulatory region binding"/>
    <property type="evidence" value="ECO:0007669"/>
    <property type="project" value="TreeGrafter"/>
</dbReference>
<dbReference type="CDD" id="cd01392">
    <property type="entry name" value="HTH_LacI"/>
    <property type="match status" value="1"/>
</dbReference>
<evidence type="ECO:0000259" key="5">
    <source>
        <dbReference type="PROSITE" id="PS50932"/>
    </source>
</evidence>
<organism evidence="6 7">
    <name type="scientific">Micromonospora craterilacus</name>
    <dbReference type="NCBI Taxonomy" id="1655439"/>
    <lineage>
        <taxon>Bacteria</taxon>
        <taxon>Bacillati</taxon>
        <taxon>Actinomycetota</taxon>
        <taxon>Actinomycetes</taxon>
        <taxon>Micromonosporales</taxon>
        <taxon>Micromonosporaceae</taxon>
        <taxon>Micromonospora</taxon>
    </lineage>
</organism>
<dbReference type="InterPro" id="IPR046335">
    <property type="entry name" value="LacI/GalR-like_sensor"/>
</dbReference>
<dbReference type="EMBL" id="POTY01000272">
    <property type="protein sequence ID" value="PZG09311.1"/>
    <property type="molecule type" value="Genomic_DNA"/>
</dbReference>
<dbReference type="InterPro" id="IPR000843">
    <property type="entry name" value="HTH_LacI"/>
</dbReference>
<dbReference type="Gene3D" id="1.10.260.40">
    <property type="entry name" value="lambda repressor-like DNA-binding domains"/>
    <property type="match status" value="1"/>
</dbReference>
<dbReference type="Proteomes" id="UP000248924">
    <property type="component" value="Unassembled WGS sequence"/>
</dbReference>
<dbReference type="PANTHER" id="PTHR30146:SF153">
    <property type="entry name" value="LACTOSE OPERON REPRESSOR"/>
    <property type="match status" value="1"/>
</dbReference>
<comment type="caution">
    <text evidence="6">The sequence shown here is derived from an EMBL/GenBank/DDBJ whole genome shotgun (WGS) entry which is preliminary data.</text>
</comment>
<dbReference type="PRINTS" id="PR00036">
    <property type="entry name" value="HTHLACI"/>
</dbReference>
<evidence type="ECO:0000256" key="1">
    <source>
        <dbReference type="ARBA" id="ARBA00023015"/>
    </source>
</evidence>
<dbReference type="InterPro" id="IPR028082">
    <property type="entry name" value="Peripla_BP_I"/>
</dbReference>
<feature type="region of interest" description="Disordered" evidence="4">
    <location>
        <begin position="327"/>
        <end position="355"/>
    </location>
</feature>
<feature type="domain" description="HTH lacI-type" evidence="5">
    <location>
        <begin position="2"/>
        <end position="57"/>
    </location>
</feature>
<dbReference type="PROSITE" id="PS50932">
    <property type="entry name" value="HTH_LACI_2"/>
    <property type="match status" value="1"/>
</dbReference>
<dbReference type="AlphaFoldDB" id="A0A2W2DFV1"/>
<keyword evidence="1" id="KW-0805">Transcription regulation</keyword>
<dbReference type="OrthoDB" id="3226810at2"/>
<evidence type="ECO:0000313" key="7">
    <source>
        <dbReference type="Proteomes" id="UP000248924"/>
    </source>
</evidence>
<dbReference type="Gene3D" id="3.40.50.2300">
    <property type="match status" value="2"/>
</dbReference>
<dbReference type="InterPro" id="IPR010982">
    <property type="entry name" value="Lambda_DNA-bd_dom_sf"/>
</dbReference>
<dbReference type="PANTHER" id="PTHR30146">
    <property type="entry name" value="LACI-RELATED TRANSCRIPTIONAL REPRESSOR"/>
    <property type="match status" value="1"/>
</dbReference>
<dbReference type="PROSITE" id="PS00356">
    <property type="entry name" value="HTH_LACI_1"/>
    <property type="match status" value="1"/>
</dbReference>
<reference evidence="6 7" key="1">
    <citation type="submission" date="2018-01" db="EMBL/GenBank/DDBJ databases">
        <title>Draft genome sequence of Jishengella sp. NA12.</title>
        <authorList>
            <person name="Sahin N."/>
            <person name="Ay H."/>
            <person name="Saygin H."/>
        </authorList>
    </citation>
    <scope>NUCLEOTIDE SEQUENCE [LARGE SCALE GENOMIC DNA]</scope>
    <source>
        <strain evidence="6 7">NA12</strain>
    </source>
</reference>
<protein>
    <submittedName>
        <fullName evidence="6">LacI family transcriptional regulator</fullName>
    </submittedName>
</protein>
<dbReference type="Pfam" id="PF00356">
    <property type="entry name" value="LacI"/>
    <property type="match status" value="1"/>
</dbReference>
<evidence type="ECO:0000256" key="4">
    <source>
        <dbReference type="SAM" id="MobiDB-lite"/>
    </source>
</evidence>